<dbReference type="EMBL" id="CABFNS010000722">
    <property type="protein sequence ID" value="VUC24624.1"/>
    <property type="molecule type" value="Genomic_DNA"/>
</dbReference>
<comment type="caution">
    <text evidence="2">The sequence shown here is derived from an EMBL/GenBank/DDBJ whole genome shotgun (WGS) entry which is preliminary data.</text>
</comment>
<keyword evidence="1" id="KW-0812">Transmembrane</keyword>
<accession>A0ABY6U1L0</accession>
<feature type="transmembrane region" description="Helical" evidence="1">
    <location>
        <begin position="80"/>
        <end position="104"/>
    </location>
</feature>
<keyword evidence="3" id="KW-1185">Reference proteome</keyword>
<evidence type="ECO:0000313" key="3">
    <source>
        <dbReference type="Proteomes" id="UP000766486"/>
    </source>
</evidence>
<organism evidence="2 3">
    <name type="scientific">Bionectria ochroleuca</name>
    <name type="common">Gliocladium roseum</name>
    <dbReference type="NCBI Taxonomy" id="29856"/>
    <lineage>
        <taxon>Eukaryota</taxon>
        <taxon>Fungi</taxon>
        <taxon>Dikarya</taxon>
        <taxon>Ascomycota</taxon>
        <taxon>Pezizomycotina</taxon>
        <taxon>Sordariomycetes</taxon>
        <taxon>Hypocreomycetidae</taxon>
        <taxon>Hypocreales</taxon>
        <taxon>Bionectriaceae</taxon>
        <taxon>Clonostachys</taxon>
    </lineage>
</organism>
<keyword evidence="1" id="KW-0472">Membrane</keyword>
<gene>
    <name evidence="2" type="ORF">CLO192961_LOCUS147931</name>
</gene>
<reference evidence="2 3" key="1">
    <citation type="submission" date="2019-06" db="EMBL/GenBank/DDBJ databases">
        <authorList>
            <person name="Broberg M."/>
        </authorList>
    </citation>
    <scope>NUCLEOTIDE SEQUENCE [LARGE SCALE GENOMIC DNA]</scope>
</reference>
<protein>
    <submittedName>
        <fullName evidence="2">Uncharacterized protein</fullName>
    </submittedName>
</protein>
<keyword evidence="1" id="KW-1133">Transmembrane helix</keyword>
<evidence type="ECO:0000256" key="1">
    <source>
        <dbReference type="SAM" id="Phobius"/>
    </source>
</evidence>
<feature type="transmembrane region" description="Helical" evidence="1">
    <location>
        <begin position="31"/>
        <end position="59"/>
    </location>
</feature>
<evidence type="ECO:0000313" key="2">
    <source>
        <dbReference type="EMBL" id="VUC24624.1"/>
    </source>
</evidence>
<dbReference type="Proteomes" id="UP000766486">
    <property type="component" value="Unassembled WGS sequence"/>
</dbReference>
<proteinExistence type="predicted"/>
<sequence>MPNFQTGLWYDFSQPVGLQRTIALSLAQGNVFLSFLTAMVTVAGASLWGVLALLLHSFVIQQRHGKADIFDIQQRKIPGLVPRTAIIVVPALLLWSGMMIAFIFTSKVATTSGAGAVALGQADVCGFISDPWASQTEDQKQSNYARLMNDTIAARNYAQTFYFNSTVSQSDSPYITEILPHDNGTLVSCPFQNARRADTFTLDDGVYIYNLGPVENKNYTYRYYKDSRRDHVGYFVRFVIEILGHHRPPLLHDDADLNLFAFHLNSSFNTEWKPLEDFQIEDSDMSITILSSNNMRYTDAIRDPFFWAYDTVVEDDKTWYTTDFMSAFMICADQWQFCNPNTNPRKCSPWSNYGPFRSSAGQQNADMDFNDAQIATALRVAIHMEGTTGGLVKVLNSAAFQASSQVIFNAQSITIPNDQWITEVKGWFQIRLATIQSRVAAFIDVPKERTDLSVLDTETPTWLAQKYSLTSSQIDAFQSQ</sequence>
<name>A0ABY6U1L0_BIOOC</name>